<dbReference type="HOGENOM" id="CLU_1427859_0_0_1"/>
<dbReference type="GO" id="GO:0016020">
    <property type="term" value="C:membrane"/>
    <property type="evidence" value="ECO:0007669"/>
    <property type="project" value="UniProtKB-SubCell"/>
</dbReference>
<dbReference type="PANTHER" id="PTHR15549">
    <property type="entry name" value="PAIRED IMMUNOGLOBULIN-LIKE TYPE 2 RECEPTOR"/>
    <property type="match status" value="1"/>
</dbReference>
<dbReference type="AlphaFoldDB" id="A0A0C3I1P3"/>
<evidence type="ECO:0000256" key="5">
    <source>
        <dbReference type="SAM" id="MobiDB-lite"/>
    </source>
</evidence>
<gene>
    <name evidence="7" type="ORF">OIDMADRAFT_16599</name>
</gene>
<dbReference type="STRING" id="913774.A0A0C3I1P3"/>
<reference evidence="8" key="2">
    <citation type="submission" date="2015-01" db="EMBL/GenBank/DDBJ databases">
        <title>Evolutionary Origins and Diversification of the Mycorrhizal Mutualists.</title>
        <authorList>
            <consortium name="DOE Joint Genome Institute"/>
            <consortium name="Mycorrhizal Genomics Consortium"/>
            <person name="Kohler A."/>
            <person name="Kuo A."/>
            <person name="Nagy L.G."/>
            <person name="Floudas D."/>
            <person name="Copeland A."/>
            <person name="Barry K.W."/>
            <person name="Cichocki N."/>
            <person name="Veneault-Fourrey C."/>
            <person name="LaButti K."/>
            <person name="Lindquist E.A."/>
            <person name="Lipzen A."/>
            <person name="Lundell T."/>
            <person name="Morin E."/>
            <person name="Murat C."/>
            <person name="Riley R."/>
            <person name="Ohm R."/>
            <person name="Sun H."/>
            <person name="Tunlid A."/>
            <person name="Henrissat B."/>
            <person name="Grigoriev I.V."/>
            <person name="Hibbett D.S."/>
            <person name="Martin F."/>
        </authorList>
    </citation>
    <scope>NUCLEOTIDE SEQUENCE [LARGE SCALE GENOMIC DNA]</scope>
    <source>
        <strain evidence="8">Zn</strain>
    </source>
</reference>
<keyword evidence="4 6" id="KW-0472">Membrane</keyword>
<keyword evidence="3 6" id="KW-1133">Transmembrane helix</keyword>
<sequence length="153" mass="15761">MTIYDSYPPVPESWLYQLCLLELAANTVYRNIPATSTTQSTTTLSSSKSASPSSTPTSGPSVTSSPSATGSTAGSPTGSSTGASTQNNTTKSSSKAWIAGAVIGPIVFVVAVGALGFWLRRRMGKPTATSDLRPLSGQVGYVRSMPPSLPNNN</sequence>
<evidence type="ECO:0000256" key="2">
    <source>
        <dbReference type="ARBA" id="ARBA00022692"/>
    </source>
</evidence>
<organism evidence="7 8">
    <name type="scientific">Oidiodendron maius (strain Zn)</name>
    <dbReference type="NCBI Taxonomy" id="913774"/>
    <lineage>
        <taxon>Eukaryota</taxon>
        <taxon>Fungi</taxon>
        <taxon>Dikarya</taxon>
        <taxon>Ascomycota</taxon>
        <taxon>Pezizomycotina</taxon>
        <taxon>Leotiomycetes</taxon>
        <taxon>Leotiomycetes incertae sedis</taxon>
        <taxon>Myxotrichaceae</taxon>
        <taxon>Oidiodendron</taxon>
    </lineage>
</organism>
<dbReference type="Proteomes" id="UP000054321">
    <property type="component" value="Unassembled WGS sequence"/>
</dbReference>
<keyword evidence="2 6" id="KW-0812">Transmembrane</keyword>
<name>A0A0C3I1P3_OIDMZ</name>
<dbReference type="OrthoDB" id="3557178at2759"/>
<dbReference type="InParanoid" id="A0A0C3I1P3"/>
<reference evidence="7 8" key="1">
    <citation type="submission" date="2014-04" db="EMBL/GenBank/DDBJ databases">
        <authorList>
            <consortium name="DOE Joint Genome Institute"/>
            <person name="Kuo A."/>
            <person name="Martino E."/>
            <person name="Perotto S."/>
            <person name="Kohler A."/>
            <person name="Nagy L.G."/>
            <person name="Floudas D."/>
            <person name="Copeland A."/>
            <person name="Barry K.W."/>
            <person name="Cichocki N."/>
            <person name="Veneault-Fourrey C."/>
            <person name="LaButti K."/>
            <person name="Lindquist E.A."/>
            <person name="Lipzen A."/>
            <person name="Lundell T."/>
            <person name="Morin E."/>
            <person name="Murat C."/>
            <person name="Sun H."/>
            <person name="Tunlid A."/>
            <person name="Henrissat B."/>
            <person name="Grigoriev I.V."/>
            <person name="Hibbett D.S."/>
            <person name="Martin F."/>
            <person name="Nordberg H.P."/>
            <person name="Cantor M.N."/>
            <person name="Hua S.X."/>
        </authorList>
    </citation>
    <scope>NUCLEOTIDE SEQUENCE [LARGE SCALE GENOMIC DNA]</scope>
    <source>
        <strain evidence="7 8">Zn</strain>
    </source>
</reference>
<evidence type="ECO:0000256" key="1">
    <source>
        <dbReference type="ARBA" id="ARBA00004167"/>
    </source>
</evidence>
<dbReference type="CDD" id="cd12087">
    <property type="entry name" value="TM_EGFR-like"/>
    <property type="match status" value="1"/>
</dbReference>
<feature type="transmembrane region" description="Helical" evidence="6">
    <location>
        <begin position="96"/>
        <end position="119"/>
    </location>
</feature>
<evidence type="ECO:0000313" key="7">
    <source>
        <dbReference type="EMBL" id="KIN08357.1"/>
    </source>
</evidence>
<dbReference type="InterPro" id="IPR051694">
    <property type="entry name" value="Immunoregulatory_rcpt-like"/>
</dbReference>
<dbReference type="GO" id="GO:0071944">
    <property type="term" value="C:cell periphery"/>
    <property type="evidence" value="ECO:0007669"/>
    <property type="project" value="UniProtKB-ARBA"/>
</dbReference>
<comment type="subcellular location">
    <subcellularLocation>
        <location evidence="1">Membrane</location>
        <topology evidence="1">Single-pass membrane protein</topology>
    </subcellularLocation>
</comment>
<feature type="region of interest" description="Disordered" evidence="5">
    <location>
        <begin position="37"/>
        <end position="91"/>
    </location>
</feature>
<evidence type="ECO:0000256" key="3">
    <source>
        <dbReference type="ARBA" id="ARBA00022989"/>
    </source>
</evidence>
<evidence type="ECO:0000256" key="6">
    <source>
        <dbReference type="SAM" id="Phobius"/>
    </source>
</evidence>
<accession>A0A0C3I1P3</accession>
<dbReference type="EMBL" id="KN832870">
    <property type="protein sequence ID" value="KIN08357.1"/>
    <property type="molecule type" value="Genomic_DNA"/>
</dbReference>
<evidence type="ECO:0000313" key="8">
    <source>
        <dbReference type="Proteomes" id="UP000054321"/>
    </source>
</evidence>
<evidence type="ECO:0000256" key="4">
    <source>
        <dbReference type="ARBA" id="ARBA00023136"/>
    </source>
</evidence>
<proteinExistence type="predicted"/>
<protein>
    <submittedName>
        <fullName evidence="7">Uncharacterized protein</fullName>
    </submittedName>
</protein>
<feature type="non-terminal residue" evidence="7">
    <location>
        <position position="153"/>
    </location>
</feature>
<keyword evidence="8" id="KW-1185">Reference proteome</keyword>
<dbReference type="PANTHER" id="PTHR15549:SF33">
    <property type="entry name" value="MEMBRANE PROTEIN WSC4, PUTATIVE (AFU_ORTHOLOGUE AFUA_5G09020)-RELATED"/>
    <property type="match status" value="1"/>
</dbReference>